<dbReference type="InterPro" id="IPR036691">
    <property type="entry name" value="Endo/exonu/phosph_ase_sf"/>
</dbReference>
<keyword evidence="2" id="KW-0378">Hydrolase</keyword>
<dbReference type="GO" id="GO:0005576">
    <property type="term" value="C:extracellular region"/>
    <property type="evidence" value="ECO:0007669"/>
    <property type="project" value="InterPro"/>
</dbReference>
<dbReference type="Pfam" id="PF03372">
    <property type="entry name" value="Exo_endo_phos"/>
    <property type="match status" value="1"/>
</dbReference>
<dbReference type="eggNOG" id="COG3568">
    <property type="taxonomic scope" value="Bacteria"/>
</dbReference>
<dbReference type="PATRIC" id="fig|1107311.3.peg.1624"/>
<protein>
    <recommendedName>
        <fullName evidence="3">Endonuclease/exonuclease/phosphatase domain-containing protein</fullName>
    </recommendedName>
</protein>
<dbReference type="SUPFAM" id="SSF56219">
    <property type="entry name" value="DNase I-like"/>
    <property type="match status" value="1"/>
</dbReference>
<dbReference type="InterPro" id="IPR017766">
    <property type="entry name" value="Sphingomyelinase/PLipase_C"/>
</dbReference>
<name>V6SGF2_9FLAO</name>
<sequence length="336" mass="37691">MKKILYFLFVAAMVSCDTEELQNGVNVEKTSSSKLAEVTESLKVMSYNVYQLPSIMPQYKSRDRAAALYTYVSNLGANSPDVLVIEEGFNTNFGNEFLAKIKTLYPYATPLLGLYCGSGGGTSLYPNDWNSYSGACGNSIFYVNGGTIILSKYPILAKHQLVYVNKISSLEGNSNRGVAYAVINKNGKKFHVFGTHTASEQPGYPGRATREKQFAEMRAFKNKFHIPVSEPVIYAGDMNVEYTLTSEYEGMKGILNANVNYYFDPLTIRGTYSNQNTVVQYQGYTDYNNTLDYILYSNEHKLPYQVAPMQQLIAKYPNLGDVSDHDPVLINYVFKY</sequence>
<reference evidence="5" key="1">
    <citation type="submission" date="2013-09" db="EMBL/GenBank/DDBJ databases">
        <authorList>
            <person name="Zeng Z."/>
            <person name="Chen C."/>
        </authorList>
    </citation>
    <scope>NUCLEOTIDE SEQUENCE [LARGE SCALE GENOMIC DNA]</scope>
    <source>
        <strain evidence="5">DK69</strain>
    </source>
</reference>
<feature type="domain" description="Endonuclease/exonuclease/phosphatase" evidence="3">
    <location>
        <begin position="45"/>
        <end position="325"/>
    </location>
</feature>
<keyword evidence="5" id="KW-1185">Reference proteome</keyword>
<proteinExistence type="predicted"/>
<dbReference type="OrthoDB" id="338539at2"/>
<evidence type="ECO:0000259" key="3">
    <source>
        <dbReference type="Pfam" id="PF03372"/>
    </source>
</evidence>
<dbReference type="PANTHER" id="PTHR16320:SF23">
    <property type="entry name" value="SPHINGOMYELINASE C 1"/>
    <property type="match status" value="1"/>
</dbReference>
<dbReference type="PROSITE" id="PS51257">
    <property type="entry name" value="PROKAR_LIPOPROTEIN"/>
    <property type="match status" value="1"/>
</dbReference>
<dbReference type="InterPro" id="IPR005135">
    <property type="entry name" value="Endo/exonuclease/phosphatase"/>
</dbReference>
<dbReference type="Proteomes" id="UP000030149">
    <property type="component" value="Unassembled WGS sequence"/>
</dbReference>
<gene>
    <name evidence="4" type="ORF">Q767_05065</name>
</gene>
<dbReference type="Gene3D" id="3.60.10.10">
    <property type="entry name" value="Endonuclease/exonuclease/phosphatase"/>
    <property type="match status" value="1"/>
</dbReference>
<dbReference type="PANTHER" id="PTHR16320">
    <property type="entry name" value="SPHINGOMYELINASE FAMILY MEMBER"/>
    <property type="match status" value="1"/>
</dbReference>
<accession>V6SGF2</accession>
<comment type="caution">
    <text evidence="4">The sequence shown here is derived from an EMBL/GenBank/DDBJ whole genome shotgun (WGS) entry which is preliminary data.</text>
</comment>
<dbReference type="CDD" id="cd09078">
    <property type="entry name" value="nSMase"/>
    <property type="match status" value="1"/>
</dbReference>
<dbReference type="AlphaFoldDB" id="V6SGF2"/>
<dbReference type="InterPro" id="IPR038772">
    <property type="entry name" value="Sph/SMPD2-like"/>
</dbReference>
<dbReference type="GO" id="GO:0004767">
    <property type="term" value="F:sphingomyelin phosphodiesterase activity"/>
    <property type="evidence" value="ECO:0007669"/>
    <property type="project" value="InterPro"/>
</dbReference>
<dbReference type="RefSeq" id="WP_023573648.1">
    <property type="nucleotide sequence ID" value="NZ_AVCS01000009.1"/>
</dbReference>
<dbReference type="EMBL" id="JRLZ01000004">
    <property type="protein sequence ID" value="KGO96291.1"/>
    <property type="molecule type" value="Genomic_DNA"/>
</dbReference>
<dbReference type="STRING" id="1107311.Q767_05065"/>
<reference evidence="4 5" key="2">
    <citation type="journal article" date="2015" name="Stand. Genomic Sci.">
        <title>High quality draft genomic sequence of Flavobacterium enshiense DK69(T) and comparison among Flavobacterium genomes.</title>
        <authorList>
            <person name="Zeng Z."/>
            <person name="Chen C."/>
            <person name="Du H."/>
            <person name="Wang G."/>
            <person name="Li M."/>
        </authorList>
    </citation>
    <scope>NUCLEOTIDE SEQUENCE [LARGE SCALE GENOMIC DNA]</scope>
    <source>
        <strain evidence="4 5">DK69</strain>
    </source>
</reference>
<organism evidence="4 5">
    <name type="scientific">Flavobacterium enshiense DK69</name>
    <dbReference type="NCBI Taxonomy" id="1107311"/>
    <lineage>
        <taxon>Bacteria</taxon>
        <taxon>Pseudomonadati</taxon>
        <taxon>Bacteroidota</taxon>
        <taxon>Flavobacteriia</taxon>
        <taxon>Flavobacteriales</taxon>
        <taxon>Flavobacteriaceae</taxon>
        <taxon>Flavobacterium</taxon>
    </lineage>
</organism>
<keyword evidence="1" id="KW-0732">Signal</keyword>
<evidence type="ECO:0000256" key="2">
    <source>
        <dbReference type="ARBA" id="ARBA00022801"/>
    </source>
</evidence>
<evidence type="ECO:0000256" key="1">
    <source>
        <dbReference type="ARBA" id="ARBA00022729"/>
    </source>
</evidence>
<evidence type="ECO:0000313" key="4">
    <source>
        <dbReference type="EMBL" id="KGO96291.1"/>
    </source>
</evidence>
<evidence type="ECO:0000313" key="5">
    <source>
        <dbReference type="Proteomes" id="UP000030149"/>
    </source>
</evidence>